<accession>A0A5S5BNI3</accession>
<proteinExistence type="predicted"/>
<dbReference type="Pfam" id="PF26325">
    <property type="entry name" value="YhjD"/>
    <property type="match status" value="1"/>
</dbReference>
<evidence type="ECO:0000313" key="2">
    <source>
        <dbReference type="Proteomes" id="UP000323257"/>
    </source>
</evidence>
<dbReference type="InterPro" id="IPR058600">
    <property type="entry name" value="YhjD-like"/>
</dbReference>
<protein>
    <submittedName>
        <fullName evidence="1">Uncharacterized protein</fullName>
    </submittedName>
</protein>
<organism evidence="1 2">
    <name type="scientific">Paenibacillus methanolicus</name>
    <dbReference type="NCBI Taxonomy" id="582686"/>
    <lineage>
        <taxon>Bacteria</taxon>
        <taxon>Bacillati</taxon>
        <taxon>Bacillota</taxon>
        <taxon>Bacilli</taxon>
        <taxon>Bacillales</taxon>
        <taxon>Paenibacillaceae</taxon>
        <taxon>Paenibacillus</taxon>
    </lineage>
</organism>
<dbReference type="EMBL" id="VNHS01000023">
    <property type="protein sequence ID" value="TYP67712.1"/>
    <property type="molecule type" value="Genomic_DNA"/>
</dbReference>
<dbReference type="Proteomes" id="UP000323257">
    <property type="component" value="Unassembled WGS sequence"/>
</dbReference>
<dbReference type="RefSeq" id="WP_148933692.1">
    <property type="nucleotide sequence ID" value="NZ_VNHS01000023.1"/>
</dbReference>
<name>A0A5S5BNI3_9BACL</name>
<reference evidence="1 2" key="1">
    <citation type="submission" date="2019-07" db="EMBL/GenBank/DDBJ databases">
        <title>Genomic Encyclopedia of Type Strains, Phase III (KMG-III): the genomes of soil and plant-associated and newly described type strains.</title>
        <authorList>
            <person name="Whitman W."/>
        </authorList>
    </citation>
    <scope>NUCLEOTIDE SEQUENCE [LARGE SCALE GENOMIC DNA]</scope>
    <source>
        <strain evidence="1 2">BL24</strain>
    </source>
</reference>
<comment type="caution">
    <text evidence="1">The sequence shown here is derived from an EMBL/GenBank/DDBJ whole genome shotgun (WGS) entry which is preliminary data.</text>
</comment>
<dbReference type="AlphaFoldDB" id="A0A5S5BNI3"/>
<dbReference type="OrthoDB" id="2910298at2"/>
<sequence>MERKLPDPKSPFLPAEHEVELVKEQLVLRAMQDLLNHEIKHLQAAPKIRMTNLYVRQLDTFMDRIIKAQYINRRTIKEAGIKVLDIERVKSGGGGLKTCYLKRGYEYEFRMLGDYLRAECEVYLSTMLRIDLNDDRRLKEEIERMEEREESL</sequence>
<evidence type="ECO:0000313" key="1">
    <source>
        <dbReference type="EMBL" id="TYP67712.1"/>
    </source>
</evidence>
<gene>
    <name evidence="1" type="ORF">BCM02_12337</name>
</gene>
<keyword evidence="2" id="KW-1185">Reference proteome</keyword>